<dbReference type="GO" id="GO:0005615">
    <property type="term" value="C:extracellular space"/>
    <property type="evidence" value="ECO:0007669"/>
    <property type="project" value="TreeGrafter"/>
</dbReference>
<dbReference type="Pfam" id="PF00246">
    <property type="entry name" value="Peptidase_M14"/>
    <property type="match status" value="1"/>
</dbReference>
<dbReference type="Proteomes" id="UP000252355">
    <property type="component" value="Unassembled WGS sequence"/>
</dbReference>
<feature type="active site" description="Proton donor/acceptor" evidence="12">
    <location>
        <position position="350"/>
    </location>
</feature>
<keyword evidence="9" id="KW-0482">Metalloprotease</keyword>
<evidence type="ECO:0000256" key="6">
    <source>
        <dbReference type="ARBA" id="ARBA00022729"/>
    </source>
</evidence>
<evidence type="ECO:0000256" key="8">
    <source>
        <dbReference type="ARBA" id="ARBA00022833"/>
    </source>
</evidence>
<dbReference type="InterPro" id="IPR000834">
    <property type="entry name" value="Peptidase_M14"/>
</dbReference>
<keyword evidence="3 15" id="KW-0121">Carboxypeptidase</keyword>
<feature type="domain" description="Peptidase M14" evidence="14">
    <location>
        <begin position="97"/>
        <end position="380"/>
    </location>
</feature>
<dbReference type="Gene3D" id="3.40.630.10">
    <property type="entry name" value="Zn peptidases"/>
    <property type="match status" value="1"/>
</dbReference>
<dbReference type="InterPro" id="IPR057247">
    <property type="entry name" value="CARBOXYPEPT_ZN_2"/>
</dbReference>
<dbReference type="GO" id="GO:0006508">
    <property type="term" value="P:proteolysis"/>
    <property type="evidence" value="ECO:0007669"/>
    <property type="project" value="UniProtKB-KW"/>
</dbReference>
<accession>A0A367ZSD3</accession>
<dbReference type="AlphaFoldDB" id="A0A367ZSD3"/>
<evidence type="ECO:0000256" key="7">
    <source>
        <dbReference type="ARBA" id="ARBA00022801"/>
    </source>
</evidence>
<dbReference type="CDD" id="cd03859">
    <property type="entry name" value="M14_CPT"/>
    <property type="match status" value="1"/>
</dbReference>
<evidence type="ECO:0000313" key="16">
    <source>
        <dbReference type="Proteomes" id="UP000252355"/>
    </source>
</evidence>
<feature type="chain" id="PRO_5016861232" description="carboxypeptidase T" evidence="13">
    <location>
        <begin position="20"/>
        <end position="494"/>
    </location>
</feature>
<dbReference type="SUPFAM" id="SSF53187">
    <property type="entry name" value="Zn-dependent exopeptidases"/>
    <property type="match status" value="1"/>
</dbReference>
<keyword evidence="7" id="KW-0378">Hydrolase</keyword>
<keyword evidence="8" id="KW-0862">Zinc</keyword>
<dbReference type="EMBL" id="QOQW01000003">
    <property type="protein sequence ID" value="RCK81054.1"/>
    <property type="molecule type" value="Genomic_DNA"/>
</dbReference>
<evidence type="ECO:0000256" key="12">
    <source>
        <dbReference type="PROSITE-ProRule" id="PRU01379"/>
    </source>
</evidence>
<organism evidence="15 16">
    <name type="scientific">Candidatus Ozemobacter sibiricus</name>
    <dbReference type="NCBI Taxonomy" id="2268124"/>
    <lineage>
        <taxon>Bacteria</taxon>
        <taxon>Candidatus Ozemobacteria</taxon>
        <taxon>Candidatus Ozemobacterales</taxon>
        <taxon>Candidatus Ozemobacteraceae</taxon>
        <taxon>Candidatus Ozemobacter</taxon>
    </lineage>
</organism>
<evidence type="ECO:0000256" key="13">
    <source>
        <dbReference type="SAM" id="SignalP"/>
    </source>
</evidence>
<dbReference type="GO" id="GO:0004181">
    <property type="term" value="F:metallocarboxypeptidase activity"/>
    <property type="evidence" value="ECO:0007669"/>
    <property type="project" value="InterPro"/>
</dbReference>
<dbReference type="PROSITE" id="PS00133">
    <property type="entry name" value="CARBOXYPEPT_ZN_2"/>
    <property type="match status" value="1"/>
</dbReference>
<dbReference type="PANTHER" id="PTHR11705">
    <property type="entry name" value="PROTEASE FAMILY M14 CARBOXYPEPTIDASE A,B"/>
    <property type="match status" value="1"/>
</dbReference>
<comment type="similarity">
    <text evidence="2 12">Belongs to the peptidase M14 family.</text>
</comment>
<evidence type="ECO:0000256" key="1">
    <source>
        <dbReference type="ARBA" id="ARBA00001947"/>
    </source>
</evidence>
<dbReference type="SMART" id="SM00631">
    <property type="entry name" value="Zn_pept"/>
    <property type="match status" value="1"/>
</dbReference>
<dbReference type="PANTHER" id="PTHR11705:SF143">
    <property type="entry name" value="SLL0236 PROTEIN"/>
    <property type="match status" value="1"/>
</dbReference>
<evidence type="ECO:0000259" key="14">
    <source>
        <dbReference type="PROSITE" id="PS52035"/>
    </source>
</evidence>
<proteinExistence type="inferred from homology"/>
<keyword evidence="4" id="KW-0645">Protease</keyword>
<dbReference type="PRINTS" id="PR00765">
    <property type="entry name" value="CRBOXYPTASEA"/>
</dbReference>
<reference evidence="15 16" key="1">
    <citation type="submission" date="2018-05" db="EMBL/GenBank/DDBJ databases">
        <title>A metagenomic window into the 2 km-deep terrestrial subsurface aquifer revealed taxonomically and functionally diverse microbial community comprising novel uncultured bacterial lineages.</title>
        <authorList>
            <person name="Kadnikov V.V."/>
            <person name="Mardanov A.V."/>
            <person name="Beletsky A.V."/>
            <person name="Banks D."/>
            <person name="Pimenov N.V."/>
            <person name="Frank Y.A."/>
            <person name="Karnachuk O.V."/>
            <person name="Ravin N.V."/>
        </authorList>
    </citation>
    <scope>NUCLEOTIDE SEQUENCE [LARGE SCALE GENOMIC DNA]</scope>
    <source>
        <strain evidence="15">BY5</strain>
    </source>
</reference>
<evidence type="ECO:0000256" key="2">
    <source>
        <dbReference type="ARBA" id="ARBA00005988"/>
    </source>
</evidence>
<sequence length="494" mass="54654">MRRALAVICLLVLTTGVAAAWTPKALVRLSGLSDQEMKAFLGSDFDLAATGPDFVEVVLTHDELAMMKKAGKKVRELIPDLDAYVARRLAEQTPTAAYLTYETMTTRLRELVAAHPAIAVLSSLGQSIEGREIWAVKVSDHPERDEKEPACLLAGAHHAREWTTFEVPMAVLQTLLEGYGKDERLTRLVNEREIWIVPMVNPDGVTWSQTQAKYWRKNRRPVGSSFGVDLNRNYGYQWGPTGSSDYPYSDTYHGTGPFTEPEIVALKGLAEREQFQVSLCYHSYSELVLYPFAYAYNAPNPDELIFKTVGREMAAFNKYKVQNCTELYPCMGVSDDWFYGAGKTIAFTFEMGREFIPPATEIARQCALNVPASLHLIERAGAIAVNTPTGADDLPAHLDLTDALAGLALGQRLLPQLTGTDRERTAARWQLAARRAAELAVAELGRGDPGAWRRLVAEPAARTVLPLARARALFEHCHGRPLPADLLAEVLATR</sequence>
<dbReference type="GO" id="GO:0008270">
    <property type="term" value="F:zinc ion binding"/>
    <property type="evidence" value="ECO:0007669"/>
    <property type="project" value="InterPro"/>
</dbReference>
<evidence type="ECO:0000313" key="15">
    <source>
        <dbReference type="EMBL" id="RCK81054.1"/>
    </source>
</evidence>
<evidence type="ECO:0000256" key="11">
    <source>
        <dbReference type="ARBA" id="ARBA00066554"/>
    </source>
</evidence>
<feature type="signal peptide" evidence="13">
    <location>
        <begin position="1"/>
        <end position="19"/>
    </location>
</feature>
<evidence type="ECO:0000256" key="3">
    <source>
        <dbReference type="ARBA" id="ARBA00022645"/>
    </source>
</evidence>
<comment type="catalytic activity">
    <reaction evidence="10">
        <text>Releases a C-terminal residue, which may be hydrophobic or positively charged.</text>
        <dbReference type="EC" id="3.4.17.18"/>
    </reaction>
</comment>
<keyword evidence="5" id="KW-0479">Metal-binding</keyword>
<protein>
    <recommendedName>
        <fullName evidence="11">carboxypeptidase T</fullName>
        <ecNumber evidence="11">3.4.17.18</ecNumber>
    </recommendedName>
</protein>
<comment type="caution">
    <text evidence="15">The sequence shown here is derived from an EMBL/GenBank/DDBJ whole genome shotgun (WGS) entry which is preliminary data.</text>
</comment>
<comment type="cofactor">
    <cofactor evidence="1">
        <name>Zn(2+)</name>
        <dbReference type="ChEBI" id="CHEBI:29105"/>
    </cofactor>
</comment>
<name>A0A367ZSD3_9BACT</name>
<dbReference type="EC" id="3.4.17.18" evidence="11"/>
<evidence type="ECO:0000256" key="4">
    <source>
        <dbReference type="ARBA" id="ARBA00022670"/>
    </source>
</evidence>
<evidence type="ECO:0000256" key="5">
    <source>
        <dbReference type="ARBA" id="ARBA00022723"/>
    </source>
</evidence>
<evidence type="ECO:0000256" key="9">
    <source>
        <dbReference type="ARBA" id="ARBA00023049"/>
    </source>
</evidence>
<gene>
    <name evidence="15" type="ORF">OZSIB_2431</name>
</gene>
<evidence type="ECO:0000256" key="10">
    <source>
        <dbReference type="ARBA" id="ARBA00050859"/>
    </source>
</evidence>
<dbReference type="InterPro" id="IPR033810">
    <property type="entry name" value="Carboxypeptidase_T"/>
</dbReference>
<dbReference type="PROSITE" id="PS52035">
    <property type="entry name" value="PEPTIDASE_M14"/>
    <property type="match status" value="1"/>
</dbReference>
<dbReference type="FunFam" id="3.40.630.10:FF:000084">
    <property type="entry name" value="Carboxypeptidase B2"/>
    <property type="match status" value="1"/>
</dbReference>
<keyword evidence="6 13" id="KW-0732">Signal</keyword>